<dbReference type="OrthoDB" id="7925971at2"/>
<gene>
    <name evidence="3" type="ORF">SAMN02745136_01097</name>
</gene>
<protein>
    <submittedName>
        <fullName evidence="3">Probable phosphoglycerate mutase</fullName>
    </submittedName>
</protein>
<dbReference type="Proteomes" id="UP000184386">
    <property type="component" value="Unassembled WGS sequence"/>
</dbReference>
<dbReference type="EMBL" id="FRAC01000007">
    <property type="protein sequence ID" value="SHJ85057.1"/>
    <property type="molecule type" value="Genomic_DNA"/>
</dbReference>
<reference evidence="3 4" key="1">
    <citation type="submission" date="2016-11" db="EMBL/GenBank/DDBJ databases">
        <authorList>
            <person name="Jaros S."/>
            <person name="Januszkiewicz K."/>
            <person name="Wedrychowicz H."/>
        </authorList>
    </citation>
    <scope>NUCLEOTIDE SEQUENCE [LARGE SCALE GENOMIC DNA]</scope>
    <source>
        <strain evidence="3 4">DSM 15929</strain>
    </source>
</reference>
<dbReference type="RefSeq" id="WP_073273653.1">
    <property type="nucleotide sequence ID" value="NZ_FRAC01000007.1"/>
</dbReference>
<dbReference type="SMART" id="SM00855">
    <property type="entry name" value="PGAM"/>
    <property type="match status" value="1"/>
</dbReference>
<dbReference type="GO" id="GO:0016791">
    <property type="term" value="F:phosphatase activity"/>
    <property type="evidence" value="ECO:0007669"/>
    <property type="project" value="TreeGrafter"/>
</dbReference>
<keyword evidence="4" id="KW-1185">Reference proteome</keyword>
<accession>A0A1M6MNM9</accession>
<proteinExistence type="predicted"/>
<evidence type="ECO:0000256" key="2">
    <source>
        <dbReference type="PIRSR" id="PIRSR613078-2"/>
    </source>
</evidence>
<feature type="active site" description="Tele-phosphohistidine intermediate" evidence="1">
    <location>
        <position position="8"/>
    </location>
</feature>
<dbReference type="InterPro" id="IPR029033">
    <property type="entry name" value="His_PPase_superfam"/>
</dbReference>
<evidence type="ECO:0000256" key="1">
    <source>
        <dbReference type="PIRSR" id="PIRSR613078-1"/>
    </source>
</evidence>
<evidence type="ECO:0000313" key="4">
    <source>
        <dbReference type="Proteomes" id="UP000184386"/>
    </source>
</evidence>
<dbReference type="CDD" id="cd07067">
    <property type="entry name" value="HP_PGM_like"/>
    <property type="match status" value="1"/>
</dbReference>
<dbReference type="InterPro" id="IPR050275">
    <property type="entry name" value="PGM_Phosphatase"/>
</dbReference>
<dbReference type="PANTHER" id="PTHR48100">
    <property type="entry name" value="BROAD-SPECIFICITY PHOSPHATASE YOR283W-RELATED"/>
    <property type="match status" value="1"/>
</dbReference>
<sequence>MNIYLIRHGRQNSPLCNVNVELAKEGRRQAEFLGRRLANYHIDALYSSNLIRAVETAEILNKYINQPHLIREDIREISFGHLEGMSNEEIDSEFAAFKREQMLLEEDIPYPGGECGRQVFERAMRTIEEIRTSGKSNIAVVTHGGVIRALVSGLLGLDMSKKLLLGASLENTSITQLVYYNDSKRFYLQRFNDYAHLESEEGLLRTIL</sequence>
<dbReference type="SUPFAM" id="SSF53254">
    <property type="entry name" value="Phosphoglycerate mutase-like"/>
    <property type="match status" value="1"/>
</dbReference>
<name>A0A1M6MNM9_9FIRM</name>
<dbReference type="PIRSF" id="PIRSF000709">
    <property type="entry name" value="6PFK_2-Ptase"/>
    <property type="match status" value="1"/>
</dbReference>
<dbReference type="InterPro" id="IPR013078">
    <property type="entry name" value="His_Pase_superF_clade-1"/>
</dbReference>
<dbReference type="STRING" id="1121322.SAMN02745136_01097"/>
<dbReference type="Gene3D" id="3.40.50.1240">
    <property type="entry name" value="Phosphoglycerate mutase-like"/>
    <property type="match status" value="1"/>
</dbReference>
<feature type="binding site" evidence="2">
    <location>
        <position position="52"/>
    </location>
    <ligand>
        <name>substrate</name>
    </ligand>
</feature>
<feature type="active site" description="Proton donor/acceptor" evidence="1">
    <location>
        <position position="76"/>
    </location>
</feature>
<evidence type="ECO:0000313" key="3">
    <source>
        <dbReference type="EMBL" id="SHJ85057.1"/>
    </source>
</evidence>
<organism evidence="3 4">
    <name type="scientific">Anaerocolumna jejuensis DSM 15929</name>
    <dbReference type="NCBI Taxonomy" id="1121322"/>
    <lineage>
        <taxon>Bacteria</taxon>
        <taxon>Bacillati</taxon>
        <taxon>Bacillota</taxon>
        <taxon>Clostridia</taxon>
        <taxon>Lachnospirales</taxon>
        <taxon>Lachnospiraceae</taxon>
        <taxon>Anaerocolumna</taxon>
    </lineage>
</organism>
<dbReference type="Pfam" id="PF00300">
    <property type="entry name" value="His_Phos_1"/>
    <property type="match status" value="1"/>
</dbReference>
<dbReference type="AlphaFoldDB" id="A0A1M6MNM9"/>